<evidence type="ECO:0000256" key="10">
    <source>
        <dbReference type="ARBA" id="ARBA00022695"/>
    </source>
</evidence>
<dbReference type="CDD" id="cd09286">
    <property type="entry name" value="NMNAT_Eukarya"/>
    <property type="match status" value="1"/>
</dbReference>
<dbReference type="InterPro" id="IPR014729">
    <property type="entry name" value="Rossmann-like_a/b/a_fold"/>
</dbReference>
<evidence type="ECO:0000256" key="8">
    <source>
        <dbReference type="ARBA" id="ARBA00022642"/>
    </source>
</evidence>
<evidence type="ECO:0000256" key="5">
    <source>
        <dbReference type="ARBA" id="ARBA00005019"/>
    </source>
</evidence>
<dbReference type="AlphaFoldDB" id="A0A8K1GJQ3"/>
<keyword evidence="15 20" id="KW-0520">NAD</keyword>
<evidence type="ECO:0000259" key="22">
    <source>
        <dbReference type="Pfam" id="PF01467"/>
    </source>
</evidence>
<dbReference type="EMBL" id="SWJQ01000183">
    <property type="protein sequence ID" value="TRZ19453.1"/>
    <property type="molecule type" value="Genomic_DNA"/>
</dbReference>
<evidence type="ECO:0000256" key="2">
    <source>
        <dbReference type="ARBA" id="ARBA00001947"/>
    </source>
</evidence>
<evidence type="ECO:0000256" key="21">
    <source>
        <dbReference type="SAM" id="MobiDB-lite"/>
    </source>
</evidence>
<comment type="catalytic activity">
    <reaction evidence="17">
        <text>nicotinate beta-D-ribonucleotide + ATP + H(+) = deamido-NAD(+) + diphosphate</text>
        <dbReference type="Rhea" id="RHEA:22860"/>
        <dbReference type="ChEBI" id="CHEBI:15378"/>
        <dbReference type="ChEBI" id="CHEBI:30616"/>
        <dbReference type="ChEBI" id="CHEBI:33019"/>
        <dbReference type="ChEBI" id="CHEBI:57502"/>
        <dbReference type="ChEBI" id="CHEBI:58437"/>
        <dbReference type="EC" id="2.7.7.18"/>
    </reaction>
    <physiologicalReaction direction="left-to-right" evidence="17">
        <dbReference type="Rhea" id="RHEA:22861"/>
    </physiologicalReaction>
    <physiologicalReaction direction="right-to-left" evidence="17">
        <dbReference type="Rhea" id="RHEA:22862"/>
    </physiologicalReaction>
</comment>
<evidence type="ECO:0000256" key="11">
    <source>
        <dbReference type="ARBA" id="ARBA00022741"/>
    </source>
</evidence>
<dbReference type="InterPro" id="IPR005248">
    <property type="entry name" value="NadD/NMNAT"/>
</dbReference>
<dbReference type="Proteomes" id="UP000796761">
    <property type="component" value="Unassembled WGS sequence"/>
</dbReference>
<evidence type="ECO:0000256" key="14">
    <source>
        <dbReference type="ARBA" id="ARBA00022842"/>
    </source>
</evidence>
<organism evidence="23 24">
    <name type="scientific">Zosterops borbonicus</name>
    <dbReference type="NCBI Taxonomy" id="364589"/>
    <lineage>
        <taxon>Eukaryota</taxon>
        <taxon>Metazoa</taxon>
        <taxon>Chordata</taxon>
        <taxon>Craniata</taxon>
        <taxon>Vertebrata</taxon>
        <taxon>Euteleostomi</taxon>
        <taxon>Archelosauria</taxon>
        <taxon>Archosauria</taxon>
        <taxon>Dinosauria</taxon>
        <taxon>Saurischia</taxon>
        <taxon>Theropoda</taxon>
        <taxon>Coelurosauria</taxon>
        <taxon>Aves</taxon>
        <taxon>Neognathae</taxon>
        <taxon>Neoaves</taxon>
        <taxon>Telluraves</taxon>
        <taxon>Australaves</taxon>
        <taxon>Passeriformes</taxon>
        <taxon>Sylvioidea</taxon>
        <taxon>Zosteropidae</taxon>
        <taxon>Zosterops</taxon>
    </lineage>
</organism>
<keyword evidence="10 20" id="KW-0548">Nucleotidyltransferase</keyword>
<evidence type="ECO:0000256" key="6">
    <source>
        <dbReference type="ARBA" id="ARBA00007064"/>
    </source>
</evidence>
<dbReference type="PANTHER" id="PTHR12039:SF21">
    <property type="entry name" value="NICOTINAMIDE_NICOTINIC ACID MONONUCLEOTIDE ADENYLYLTRANSFERASE 1"/>
    <property type="match status" value="1"/>
</dbReference>
<evidence type="ECO:0000256" key="12">
    <source>
        <dbReference type="ARBA" id="ARBA00022833"/>
    </source>
</evidence>
<dbReference type="Gene3D" id="3.40.50.620">
    <property type="entry name" value="HUPs"/>
    <property type="match status" value="1"/>
</dbReference>
<evidence type="ECO:0000256" key="19">
    <source>
        <dbReference type="ARBA" id="ARBA00064648"/>
    </source>
</evidence>
<keyword evidence="7" id="KW-0597">Phosphoprotein</keyword>
<keyword evidence="24" id="KW-1185">Reference proteome</keyword>
<comment type="subcellular location">
    <subcellularLocation>
        <location evidence="3">Nucleus</location>
    </subcellularLocation>
</comment>
<comment type="similarity">
    <text evidence="6 20">Belongs to the eukaryotic NMN adenylyltransferase family.</text>
</comment>
<evidence type="ECO:0000256" key="15">
    <source>
        <dbReference type="ARBA" id="ARBA00023027"/>
    </source>
</evidence>
<dbReference type="EC" id="2.7.7.18" evidence="20"/>
<gene>
    <name evidence="23" type="ORF">HGM15179_007656</name>
</gene>
<dbReference type="EC" id="2.7.7.1" evidence="20"/>
<evidence type="ECO:0000256" key="20">
    <source>
        <dbReference type="RuleBase" id="RU362021"/>
    </source>
</evidence>
<keyword evidence="12" id="KW-0862">Zinc</keyword>
<dbReference type="UniPathway" id="UPA00253">
    <property type="reaction ID" value="UER00332"/>
</dbReference>
<evidence type="ECO:0000256" key="4">
    <source>
        <dbReference type="ARBA" id="ARBA00004658"/>
    </source>
</evidence>
<evidence type="ECO:0000313" key="23">
    <source>
        <dbReference type="EMBL" id="TRZ19453.1"/>
    </source>
</evidence>
<feature type="region of interest" description="Disordered" evidence="21">
    <location>
        <begin position="128"/>
        <end position="147"/>
    </location>
</feature>
<name>A0A8K1GJQ3_9PASS</name>
<keyword evidence="16" id="KW-0539">Nucleus</keyword>
<dbReference type="SUPFAM" id="SSF52374">
    <property type="entry name" value="Nucleotidylyl transferase"/>
    <property type="match status" value="1"/>
</dbReference>
<comment type="catalytic activity">
    <reaction evidence="18">
        <text>beta-nicotinamide D-ribonucleotide + ATP + H(+) = diphosphate + NAD(+)</text>
        <dbReference type="Rhea" id="RHEA:21360"/>
        <dbReference type="ChEBI" id="CHEBI:14649"/>
        <dbReference type="ChEBI" id="CHEBI:15378"/>
        <dbReference type="ChEBI" id="CHEBI:30616"/>
        <dbReference type="ChEBI" id="CHEBI:33019"/>
        <dbReference type="ChEBI" id="CHEBI:57540"/>
        <dbReference type="EC" id="2.7.7.1"/>
    </reaction>
    <physiologicalReaction direction="left-to-right" evidence="18">
        <dbReference type="Rhea" id="RHEA:21361"/>
    </physiologicalReaction>
    <physiologicalReaction direction="right-to-left" evidence="18">
        <dbReference type="Rhea" id="RHEA:21362"/>
    </physiologicalReaction>
</comment>
<evidence type="ECO:0000256" key="17">
    <source>
        <dbReference type="ARBA" id="ARBA00048514"/>
    </source>
</evidence>
<keyword evidence="8 20" id="KW-0662">Pyridine nucleotide biosynthesis</keyword>
<feature type="domain" description="Cytidyltransferase-like" evidence="22">
    <location>
        <begin position="15"/>
        <end position="233"/>
    </location>
</feature>
<comment type="subunit">
    <text evidence="19">Homohexamer. Interacts with ADPRT/PARP1.</text>
</comment>
<evidence type="ECO:0000256" key="18">
    <source>
        <dbReference type="ARBA" id="ARBA00048969"/>
    </source>
</evidence>
<protein>
    <recommendedName>
        <fullName evidence="20">Nicotinamide-nucleotide adenylyltransferase</fullName>
        <ecNumber evidence="20">2.7.7.1</ecNumber>
        <ecNumber evidence="20">2.7.7.18</ecNumber>
    </recommendedName>
</protein>
<keyword evidence="9 20" id="KW-0808">Transferase</keyword>
<dbReference type="NCBIfam" id="TIGR00482">
    <property type="entry name" value="nicotinate (nicotinamide) nucleotide adenylyltransferase"/>
    <property type="match status" value="1"/>
</dbReference>
<comment type="pathway">
    <text evidence="5">Cofactor biosynthesis; NAD(+) biosynthesis; deamido-NAD(+) from nicotinate D-ribonucleotide: step 1/1.</text>
</comment>
<dbReference type="FunFam" id="3.40.50.620:FF:000101">
    <property type="entry name" value="Nicotinamide-nucleotide adenylyltransferase"/>
    <property type="match status" value="1"/>
</dbReference>
<dbReference type="PANTHER" id="PTHR12039">
    <property type="entry name" value="NICOTINAMIDE MONONUCLEOTIDE ADENYLYLTRANSFERASE"/>
    <property type="match status" value="1"/>
</dbReference>
<comment type="pathway">
    <text evidence="4 20">Cofactor biosynthesis; NAD(+) biosynthesis; NAD(+) from nicotinamide D-ribonucleotide: step 1/1.</text>
</comment>
<evidence type="ECO:0000256" key="3">
    <source>
        <dbReference type="ARBA" id="ARBA00004123"/>
    </source>
</evidence>
<evidence type="ECO:0000256" key="1">
    <source>
        <dbReference type="ARBA" id="ARBA00001946"/>
    </source>
</evidence>
<sequence length="289" mass="33001">MAMEDPDRKTEVVLLACGSFNPITNMHLRLFELAKDHLHETGKYKVIKGIISPVGDAYKKKGLISANHRVTMAKLATKNSDWVEVDDWESCQSEWLETLKVLRYHHQKLLSADVTNSVQDAVPITKLGRKRKQESNRHEPVKKKNQSPVVKNVPQVKLLCGSDMLESFGIPNLWKLEDITEIVEKHGLVCISRAGNNAQKFIYESDLLWRHKNNIHLVEEWITNDISSTKIRRALRRGQSIRYLVPEAVRAYIERQRLYGPESEDRNAGLLLAPLQKHASEPGAHGLHN</sequence>
<comment type="cofactor">
    <cofactor evidence="1">
        <name>Mg(2+)</name>
        <dbReference type="ChEBI" id="CHEBI:18420"/>
    </cofactor>
</comment>
<dbReference type="GO" id="GO:0000309">
    <property type="term" value="F:nicotinamide-nucleotide adenylyltransferase activity"/>
    <property type="evidence" value="ECO:0007669"/>
    <property type="project" value="UniProtKB-EC"/>
</dbReference>
<dbReference type="OrthoDB" id="422187at2759"/>
<proteinExistence type="inferred from homology"/>
<accession>A0A8K1GJQ3</accession>
<evidence type="ECO:0000256" key="13">
    <source>
        <dbReference type="ARBA" id="ARBA00022840"/>
    </source>
</evidence>
<keyword evidence="13 20" id="KW-0067">ATP-binding</keyword>
<evidence type="ECO:0000313" key="24">
    <source>
        <dbReference type="Proteomes" id="UP000796761"/>
    </source>
</evidence>
<evidence type="ECO:0000256" key="16">
    <source>
        <dbReference type="ARBA" id="ARBA00023242"/>
    </source>
</evidence>
<keyword evidence="14" id="KW-0460">Magnesium</keyword>
<dbReference type="Pfam" id="PF01467">
    <property type="entry name" value="CTP_transf_like"/>
    <property type="match status" value="1"/>
</dbReference>
<dbReference type="InterPro" id="IPR004821">
    <property type="entry name" value="Cyt_trans-like"/>
</dbReference>
<comment type="caution">
    <text evidence="23">The sequence shown here is derived from an EMBL/GenBank/DDBJ whole genome shotgun (WGS) entry which is preliminary data.</text>
</comment>
<dbReference type="InterPro" id="IPR051182">
    <property type="entry name" value="Euk_NMN_adenylyltrnsfrase"/>
</dbReference>
<dbReference type="InterPro" id="IPR045094">
    <property type="entry name" value="NMNAT_euk"/>
</dbReference>
<dbReference type="GO" id="GO:0009435">
    <property type="term" value="P:NAD+ biosynthetic process"/>
    <property type="evidence" value="ECO:0007669"/>
    <property type="project" value="UniProtKB-UniPathway"/>
</dbReference>
<dbReference type="GO" id="GO:0005634">
    <property type="term" value="C:nucleus"/>
    <property type="evidence" value="ECO:0007669"/>
    <property type="project" value="UniProtKB-SubCell"/>
</dbReference>
<evidence type="ECO:0000256" key="9">
    <source>
        <dbReference type="ARBA" id="ARBA00022679"/>
    </source>
</evidence>
<evidence type="ECO:0000256" key="7">
    <source>
        <dbReference type="ARBA" id="ARBA00022553"/>
    </source>
</evidence>
<dbReference type="GO" id="GO:0004515">
    <property type="term" value="F:nicotinate-nucleotide adenylyltransferase activity"/>
    <property type="evidence" value="ECO:0007669"/>
    <property type="project" value="UniProtKB-EC"/>
</dbReference>
<comment type="cofactor">
    <cofactor evidence="2">
        <name>Zn(2+)</name>
        <dbReference type="ChEBI" id="CHEBI:29105"/>
    </cofactor>
</comment>
<dbReference type="GO" id="GO:0005524">
    <property type="term" value="F:ATP binding"/>
    <property type="evidence" value="ECO:0007669"/>
    <property type="project" value="UniProtKB-KW"/>
</dbReference>
<reference evidence="23" key="1">
    <citation type="submission" date="2019-04" db="EMBL/GenBank/DDBJ databases">
        <title>Genome assembly of Zosterops borbonicus 15179.</title>
        <authorList>
            <person name="Leroy T."/>
            <person name="Anselmetti Y."/>
            <person name="Tilak M.-K."/>
            <person name="Nabholz B."/>
        </authorList>
    </citation>
    <scope>NUCLEOTIDE SEQUENCE</scope>
    <source>
        <strain evidence="23">HGM_15179</strain>
        <tissue evidence="23">Muscle</tissue>
    </source>
</reference>
<keyword evidence="11 20" id="KW-0547">Nucleotide-binding</keyword>